<dbReference type="RefSeq" id="WP_062699346.1">
    <property type="nucleotide sequence ID" value="NZ_LJOD01000006.1"/>
</dbReference>
<name>A0A0N1KSS2_CHRID</name>
<gene>
    <name evidence="1" type="ORF">AOB46_11325</name>
</gene>
<dbReference type="OrthoDB" id="5741553at2"/>
<dbReference type="EMBL" id="LJOD01000006">
    <property type="protein sequence ID" value="KPE51247.1"/>
    <property type="molecule type" value="Genomic_DNA"/>
</dbReference>
<protein>
    <recommendedName>
        <fullName evidence="3">NinG protein</fullName>
    </recommendedName>
</protein>
<dbReference type="PATRIC" id="fig|253.9.peg.4093"/>
<dbReference type="Pfam" id="PF05766">
    <property type="entry name" value="NinG"/>
    <property type="match status" value="1"/>
</dbReference>
<organism evidence="1 2">
    <name type="scientific">Chryseobacterium indologenes</name>
    <name type="common">Flavobacterium indologenes</name>
    <dbReference type="NCBI Taxonomy" id="253"/>
    <lineage>
        <taxon>Bacteria</taxon>
        <taxon>Pseudomonadati</taxon>
        <taxon>Bacteroidota</taxon>
        <taxon>Flavobacteriia</taxon>
        <taxon>Flavobacteriales</taxon>
        <taxon>Weeksellaceae</taxon>
        <taxon>Chryseobacterium group</taxon>
        <taxon>Chryseobacterium</taxon>
    </lineage>
</organism>
<sequence length="137" mass="16305">MITAELRSKYKGRSIESLIDTLQKLVNAKVRKRDSKDGYFICISCDEMKPVQQMNAGHYFAKEFYKSVRFDLDNMHGQCVRCNKYLSANLIPYRSNLLLKIGEHRLRQLEQKAALKNFKFSRDFLIEQIEKYKHEKY</sequence>
<evidence type="ECO:0000313" key="2">
    <source>
        <dbReference type="Proteomes" id="UP000037953"/>
    </source>
</evidence>
<dbReference type="InterPro" id="IPR008713">
    <property type="entry name" value="Phage_lambda_NinG"/>
</dbReference>
<dbReference type="Proteomes" id="UP000037953">
    <property type="component" value="Unassembled WGS sequence"/>
</dbReference>
<accession>A0A0N1KSS2</accession>
<comment type="caution">
    <text evidence="1">The sequence shown here is derived from an EMBL/GenBank/DDBJ whole genome shotgun (WGS) entry which is preliminary data.</text>
</comment>
<dbReference type="AlphaFoldDB" id="A0A0N1KSS2"/>
<reference evidence="2" key="2">
    <citation type="submission" date="2015-09" db="EMBL/GenBank/DDBJ databases">
        <title>Draft genome sequence of a multidrug-resistant Chryseobacterium indologenes isolate from Malaysia.</title>
        <authorList>
            <person name="Yu C.Y."/>
            <person name="Ang G.Y."/>
            <person name="Chan K.-G."/>
        </authorList>
    </citation>
    <scope>NUCLEOTIDE SEQUENCE [LARGE SCALE GENOMIC DNA]</scope>
    <source>
        <strain evidence="2">CI_885</strain>
    </source>
</reference>
<evidence type="ECO:0008006" key="3">
    <source>
        <dbReference type="Google" id="ProtNLM"/>
    </source>
</evidence>
<evidence type="ECO:0000313" key="1">
    <source>
        <dbReference type="EMBL" id="KPE51247.1"/>
    </source>
</evidence>
<reference evidence="1 2" key="1">
    <citation type="journal article" date="2015" name="Genom Data">
        <title>Draft genome sequence of a multidrug-resistant Chryseobacterium indologenes isolate from Malaysia.</title>
        <authorList>
            <person name="Yu C.Y."/>
            <person name="Ang G.Y."/>
            <person name="Cheng H.J."/>
            <person name="Cheong Y.M."/>
            <person name="Yin W.F."/>
            <person name="Chan K.G."/>
        </authorList>
    </citation>
    <scope>NUCLEOTIDE SEQUENCE [LARGE SCALE GENOMIC DNA]</scope>
    <source>
        <strain evidence="1 2">CI_885</strain>
    </source>
</reference>
<proteinExistence type="predicted"/>